<reference evidence="2" key="1">
    <citation type="submission" date="2021-02" db="EMBL/GenBank/DDBJ databases">
        <authorList>
            <person name="Nowell W R."/>
        </authorList>
    </citation>
    <scope>NUCLEOTIDE SEQUENCE</scope>
</reference>
<feature type="non-terminal residue" evidence="2">
    <location>
        <position position="130"/>
    </location>
</feature>
<dbReference type="AlphaFoldDB" id="A0A822BKT6"/>
<comment type="caution">
    <text evidence="2">The sequence shown here is derived from an EMBL/GenBank/DDBJ whole genome shotgun (WGS) entry which is preliminary data.</text>
</comment>
<dbReference type="EMBL" id="CAJOBR010042433">
    <property type="protein sequence ID" value="CAF5029745.1"/>
    <property type="molecule type" value="Genomic_DNA"/>
</dbReference>
<feature type="compositionally biased region" description="Polar residues" evidence="1">
    <location>
        <begin position="15"/>
        <end position="30"/>
    </location>
</feature>
<evidence type="ECO:0000313" key="2">
    <source>
        <dbReference type="EMBL" id="CAF5029745.1"/>
    </source>
</evidence>
<organism evidence="2 3">
    <name type="scientific">Rotaria socialis</name>
    <dbReference type="NCBI Taxonomy" id="392032"/>
    <lineage>
        <taxon>Eukaryota</taxon>
        <taxon>Metazoa</taxon>
        <taxon>Spiralia</taxon>
        <taxon>Gnathifera</taxon>
        <taxon>Rotifera</taxon>
        <taxon>Eurotatoria</taxon>
        <taxon>Bdelloidea</taxon>
        <taxon>Philodinida</taxon>
        <taxon>Philodinidae</taxon>
        <taxon>Rotaria</taxon>
    </lineage>
</organism>
<accession>A0A822BKT6</accession>
<feature type="region of interest" description="Disordered" evidence="1">
    <location>
        <begin position="1"/>
        <end position="38"/>
    </location>
</feature>
<protein>
    <submittedName>
        <fullName evidence="2">Uncharacterized protein</fullName>
    </submittedName>
</protein>
<proteinExistence type="predicted"/>
<feature type="non-terminal residue" evidence="2">
    <location>
        <position position="1"/>
    </location>
</feature>
<dbReference type="Proteomes" id="UP000663848">
    <property type="component" value="Unassembled WGS sequence"/>
</dbReference>
<gene>
    <name evidence="2" type="ORF">QYT958_LOCUS40579</name>
</gene>
<evidence type="ECO:0000313" key="3">
    <source>
        <dbReference type="Proteomes" id="UP000663848"/>
    </source>
</evidence>
<name>A0A822BKT6_9BILA</name>
<sequence length="130" mass="14333">NSITNQIIPNDETNESLSNDVSLSQIGTQDQGHEIQESPAVKVSIPEVLESDESTSNNLLGDTELRSTFLSKSDEFSNGEYLNDTSSTNESILHFPIAAHDTHELLQDAELELLPLSSNQMFENTQRLDG</sequence>
<evidence type="ECO:0000256" key="1">
    <source>
        <dbReference type="SAM" id="MobiDB-lite"/>
    </source>
</evidence>